<sequence>MNYCFEKAMDVLRINNKQLQTAGFTELQKDCSLPQENSFQVHDTADQDFPPLTDLTQHLNEGILISSELTSGEESQFDVSDEDAGLLLVWGCGEFGQHGHGHQNDVTITAGCMNHLILGQDGLVALVACGSSHTIVITDDNRIFSWGNCNSGQLGIGDTKTTMLPHLVQLGIKPGTRIRGVACGTRHTFIWTEEGDCFSFGNNFSAQLGYDFRKPDFKENQVRPVYLETLFNQKILQVACGSRHSLFLFNSGSVASVGSNDRGQLGHSDKTDSVCIQRVADISNVFIIGCGNCHCLAADGEGNVYAWGYGKAFGSKEDILSPAKVYMSDNSTSVSGLVGGDSHSLLLLNNGKLLSWGNNFEGQLGLGTNVKFSSKPTEIKDGLAEENIINISIGENTSAAVTESGRLFMWGKNQSQVIREDEGPRYCQYQPHPVPLGKWKVTKVACGAWHVACIVSPDAKTNTWDWTPPHVDIPVATADNLFEPQKDSVDVSFDESNGNITEENSELKDVDENDGSTYTEKDCTMMDNNTELIQCEIVNEKIDPTNLVESETDHNGHTEKDCYLVERSTENTVQNEVPKISADSNMRVEKGSLKGNITVVTGMEQKQSQLKDRSAEDVVKKKRSQSAHTYTKHKTDKTHAKERNSLKKTSSEESVKLPGKPLHMSKSLCNIVIEKSDNDEGLNPERRSSTGTMRSTSRIHSRSVDISKTEKELKSKEPLSSARNSVHGDVEQNSVSHLKPRTSTDGTSNTLLPSTHPNLSMGGRTAQLNREKKAPRHIRRIPSVPKMEHYLPNQPIQSSGTSEDFSKQGDIQKSTLSRTQSSPNIITSYQSDIHPITLSMHSTPPFVIHMPHPPGAEGLPPRPPRCKKRTAAQKIVFSSGSSWRKRNSNI</sequence>
<dbReference type="InterPro" id="IPR058923">
    <property type="entry name" value="RCC1-like_dom"/>
</dbReference>
<feature type="repeat" description="RCC1" evidence="2">
    <location>
        <begin position="85"/>
        <end position="140"/>
    </location>
</feature>
<dbReference type="PROSITE" id="PS50012">
    <property type="entry name" value="RCC1_3"/>
    <property type="match status" value="7"/>
</dbReference>
<dbReference type="PROSITE" id="PS00626">
    <property type="entry name" value="RCC1_2"/>
    <property type="match status" value="2"/>
</dbReference>
<feature type="repeat" description="RCC1" evidence="2">
    <location>
        <begin position="141"/>
        <end position="194"/>
    </location>
</feature>
<evidence type="ECO:0000256" key="3">
    <source>
        <dbReference type="SAM" id="MobiDB-lite"/>
    </source>
</evidence>
<feature type="compositionally biased region" description="Basic and acidic residues" evidence="3">
    <location>
        <begin position="609"/>
        <end position="619"/>
    </location>
</feature>
<dbReference type="InterPro" id="IPR000408">
    <property type="entry name" value="Reg_chr_condens"/>
</dbReference>
<name>A0A6P8J4L6_ACTTE</name>
<reference evidence="6" key="1">
    <citation type="submission" date="2025-08" db="UniProtKB">
        <authorList>
            <consortium name="RefSeq"/>
        </authorList>
    </citation>
    <scope>IDENTIFICATION</scope>
    <source>
        <tissue evidence="6">Tentacle</tissue>
    </source>
</reference>
<accession>A0A6P8J4L6</accession>
<feature type="compositionally biased region" description="Basic and acidic residues" evidence="3">
    <location>
        <begin position="637"/>
        <end position="655"/>
    </location>
</feature>
<feature type="compositionally biased region" description="Low complexity" evidence="3">
    <location>
        <begin position="689"/>
        <end position="698"/>
    </location>
</feature>
<feature type="compositionally biased region" description="Basic and acidic residues" evidence="3">
    <location>
        <begin position="702"/>
        <end position="717"/>
    </location>
</feature>
<feature type="compositionally biased region" description="Basic residues" evidence="3">
    <location>
        <begin position="620"/>
        <end position="636"/>
    </location>
</feature>
<dbReference type="RefSeq" id="XP_031574986.1">
    <property type="nucleotide sequence ID" value="XM_031719126.1"/>
</dbReference>
<feature type="repeat" description="RCC1" evidence="2">
    <location>
        <begin position="252"/>
        <end position="301"/>
    </location>
</feature>
<dbReference type="Proteomes" id="UP000515163">
    <property type="component" value="Unplaced"/>
</dbReference>
<dbReference type="PRINTS" id="PR00633">
    <property type="entry name" value="RCCNDNSATION"/>
</dbReference>
<evidence type="ECO:0000256" key="1">
    <source>
        <dbReference type="ARBA" id="ARBA00022737"/>
    </source>
</evidence>
<keyword evidence="5" id="KW-1185">Reference proteome</keyword>
<feature type="compositionally biased region" description="Polar residues" evidence="3">
    <location>
        <begin position="731"/>
        <end position="758"/>
    </location>
</feature>
<dbReference type="GeneID" id="116308653"/>
<dbReference type="InterPro" id="IPR051210">
    <property type="entry name" value="Ub_ligase/GEF_domain"/>
</dbReference>
<gene>
    <name evidence="6" type="primary">LOC116308653</name>
</gene>
<dbReference type="OrthoDB" id="5981550at2759"/>
<evidence type="ECO:0000259" key="4">
    <source>
        <dbReference type="Pfam" id="PF25390"/>
    </source>
</evidence>
<organism evidence="5 6">
    <name type="scientific">Actinia tenebrosa</name>
    <name type="common">Australian red waratah sea anemone</name>
    <dbReference type="NCBI Taxonomy" id="6105"/>
    <lineage>
        <taxon>Eukaryota</taxon>
        <taxon>Metazoa</taxon>
        <taxon>Cnidaria</taxon>
        <taxon>Anthozoa</taxon>
        <taxon>Hexacorallia</taxon>
        <taxon>Actiniaria</taxon>
        <taxon>Actiniidae</taxon>
        <taxon>Actinia</taxon>
    </lineage>
</organism>
<dbReference type="KEGG" id="aten:116308653"/>
<dbReference type="PANTHER" id="PTHR22870">
    <property type="entry name" value="REGULATOR OF CHROMOSOME CONDENSATION"/>
    <property type="match status" value="1"/>
</dbReference>
<evidence type="ECO:0000313" key="6">
    <source>
        <dbReference type="RefSeq" id="XP_031574986.1"/>
    </source>
</evidence>
<feature type="region of interest" description="Disordered" evidence="3">
    <location>
        <begin position="675"/>
        <end position="775"/>
    </location>
</feature>
<feature type="compositionally biased region" description="Polar residues" evidence="3">
    <location>
        <begin position="794"/>
        <end position="824"/>
    </location>
</feature>
<dbReference type="SUPFAM" id="SSF50985">
    <property type="entry name" value="RCC1/BLIP-II"/>
    <property type="match status" value="2"/>
</dbReference>
<protein>
    <submittedName>
        <fullName evidence="6">Serine/threonine-protein kinase Nek9-like</fullName>
    </submittedName>
</protein>
<feature type="region of interest" description="Disordered" evidence="3">
    <location>
        <begin position="789"/>
        <end position="824"/>
    </location>
</feature>
<feature type="compositionally biased region" description="Basic and acidic residues" evidence="3">
    <location>
        <begin position="675"/>
        <end position="688"/>
    </location>
</feature>
<feature type="repeat" description="RCC1" evidence="2">
    <location>
        <begin position="405"/>
        <end position="457"/>
    </location>
</feature>
<evidence type="ECO:0000256" key="2">
    <source>
        <dbReference type="PROSITE-ProRule" id="PRU00235"/>
    </source>
</evidence>
<feature type="region of interest" description="Disordered" evidence="3">
    <location>
        <begin position="490"/>
        <end position="520"/>
    </location>
</feature>
<proteinExistence type="predicted"/>
<dbReference type="Gene3D" id="2.130.10.30">
    <property type="entry name" value="Regulator of chromosome condensation 1/beta-lactamase-inhibitor protein II"/>
    <property type="match status" value="2"/>
</dbReference>
<feature type="repeat" description="RCC1" evidence="2">
    <location>
        <begin position="195"/>
        <end position="251"/>
    </location>
</feature>
<dbReference type="AlphaFoldDB" id="A0A6P8J4L6"/>
<keyword evidence="1" id="KW-0677">Repeat</keyword>
<dbReference type="PANTHER" id="PTHR22870:SF408">
    <property type="entry name" value="OS09G0560450 PROTEIN"/>
    <property type="match status" value="1"/>
</dbReference>
<dbReference type="InParanoid" id="A0A6P8J4L6"/>
<feature type="repeat" description="RCC1" evidence="2">
    <location>
        <begin position="351"/>
        <end position="404"/>
    </location>
</feature>
<feature type="region of interest" description="Disordered" evidence="3">
    <location>
        <begin position="604"/>
        <end position="663"/>
    </location>
</feature>
<dbReference type="Pfam" id="PF25390">
    <property type="entry name" value="WD40_RLD"/>
    <property type="match status" value="1"/>
</dbReference>
<evidence type="ECO:0000313" key="5">
    <source>
        <dbReference type="Proteomes" id="UP000515163"/>
    </source>
</evidence>
<feature type="domain" description="RCC1-like" evidence="4">
    <location>
        <begin position="87"/>
        <end position="453"/>
    </location>
</feature>
<feature type="repeat" description="RCC1" evidence="2">
    <location>
        <begin position="302"/>
        <end position="350"/>
    </location>
</feature>
<dbReference type="InterPro" id="IPR009091">
    <property type="entry name" value="RCC1/BLIP-II"/>
</dbReference>